<proteinExistence type="predicted"/>
<name>A0AAD5PEE4_9FUNG</name>
<accession>A0AAD5PEE4</accession>
<protein>
    <recommendedName>
        <fullName evidence="4">Secreted protein</fullName>
    </recommendedName>
</protein>
<comment type="caution">
    <text evidence="2">The sequence shown here is derived from an EMBL/GenBank/DDBJ whole genome shotgun (WGS) entry which is preliminary data.</text>
</comment>
<feature type="chain" id="PRO_5042159129" description="Secreted protein" evidence="1">
    <location>
        <begin position="23"/>
        <end position="121"/>
    </location>
</feature>
<dbReference type="EMBL" id="JAIXMP010000013">
    <property type="protein sequence ID" value="KAI9263429.1"/>
    <property type="molecule type" value="Genomic_DNA"/>
</dbReference>
<dbReference type="Proteomes" id="UP001209540">
    <property type="component" value="Unassembled WGS sequence"/>
</dbReference>
<keyword evidence="1" id="KW-0732">Signal</keyword>
<reference evidence="2" key="2">
    <citation type="submission" date="2023-02" db="EMBL/GenBank/DDBJ databases">
        <authorList>
            <consortium name="DOE Joint Genome Institute"/>
            <person name="Mondo S.J."/>
            <person name="Chang Y."/>
            <person name="Wang Y."/>
            <person name="Ahrendt S."/>
            <person name="Andreopoulos W."/>
            <person name="Barry K."/>
            <person name="Beard J."/>
            <person name="Benny G.L."/>
            <person name="Blankenship S."/>
            <person name="Bonito G."/>
            <person name="Cuomo C."/>
            <person name="Desiro A."/>
            <person name="Gervers K.A."/>
            <person name="Hundley H."/>
            <person name="Kuo A."/>
            <person name="LaButti K."/>
            <person name="Lang B.F."/>
            <person name="Lipzen A."/>
            <person name="O'Donnell K."/>
            <person name="Pangilinan J."/>
            <person name="Reynolds N."/>
            <person name="Sandor L."/>
            <person name="Smith M.W."/>
            <person name="Tsang A."/>
            <person name="Grigoriev I.V."/>
            <person name="Stajich J.E."/>
            <person name="Spatafora J.W."/>
        </authorList>
    </citation>
    <scope>NUCLEOTIDE SEQUENCE</scope>
    <source>
        <strain evidence="2">RSA 2281</strain>
    </source>
</reference>
<sequence>MDTMQTMKISLLIHLVFVVVVGRDDQPVQQAVDLLYKRVLNDEMLPTSSRWVISACTRFFFHFFLFLLMKDDNVFPPEGASGGCADGAIIIIEKHHQSKPVNRSKLVILLYLYVGVKHLHE</sequence>
<evidence type="ECO:0000313" key="2">
    <source>
        <dbReference type="EMBL" id="KAI9263429.1"/>
    </source>
</evidence>
<evidence type="ECO:0008006" key="4">
    <source>
        <dbReference type="Google" id="ProtNLM"/>
    </source>
</evidence>
<evidence type="ECO:0000256" key="1">
    <source>
        <dbReference type="SAM" id="SignalP"/>
    </source>
</evidence>
<dbReference type="AlphaFoldDB" id="A0AAD5PEE4"/>
<gene>
    <name evidence="2" type="ORF">BDA99DRAFT_537429</name>
</gene>
<reference evidence="2" key="1">
    <citation type="journal article" date="2022" name="IScience">
        <title>Evolution of zygomycete secretomes and the origins of terrestrial fungal ecologies.</title>
        <authorList>
            <person name="Chang Y."/>
            <person name="Wang Y."/>
            <person name="Mondo S."/>
            <person name="Ahrendt S."/>
            <person name="Andreopoulos W."/>
            <person name="Barry K."/>
            <person name="Beard J."/>
            <person name="Benny G.L."/>
            <person name="Blankenship S."/>
            <person name="Bonito G."/>
            <person name="Cuomo C."/>
            <person name="Desiro A."/>
            <person name="Gervers K.A."/>
            <person name="Hundley H."/>
            <person name="Kuo A."/>
            <person name="LaButti K."/>
            <person name="Lang B.F."/>
            <person name="Lipzen A."/>
            <person name="O'Donnell K."/>
            <person name="Pangilinan J."/>
            <person name="Reynolds N."/>
            <person name="Sandor L."/>
            <person name="Smith M.E."/>
            <person name="Tsang A."/>
            <person name="Grigoriev I.V."/>
            <person name="Stajich J.E."/>
            <person name="Spatafora J.W."/>
        </authorList>
    </citation>
    <scope>NUCLEOTIDE SEQUENCE</scope>
    <source>
        <strain evidence="2">RSA 2281</strain>
    </source>
</reference>
<keyword evidence="3" id="KW-1185">Reference proteome</keyword>
<feature type="signal peptide" evidence="1">
    <location>
        <begin position="1"/>
        <end position="22"/>
    </location>
</feature>
<organism evidence="2 3">
    <name type="scientific">Phascolomyces articulosus</name>
    <dbReference type="NCBI Taxonomy" id="60185"/>
    <lineage>
        <taxon>Eukaryota</taxon>
        <taxon>Fungi</taxon>
        <taxon>Fungi incertae sedis</taxon>
        <taxon>Mucoromycota</taxon>
        <taxon>Mucoromycotina</taxon>
        <taxon>Mucoromycetes</taxon>
        <taxon>Mucorales</taxon>
        <taxon>Lichtheimiaceae</taxon>
        <taxon>Phascolomyces</taxon>
    </lineage>
</organism>
<evidence type="ECO:0000313" key="3">
    <source>
        <dbReference type="Proteomes" id="UP001209540"/>
    </source>
</evidence>